<dbReference type="PANTHER" id="PTHR43806">
    <property type="entry name" value="PEPTIDASE S8"/>
    <property type="match status" value="1"/>
</dbReference>
<evidence type="ECO:0000256" key="1">
    <source>
        <dbReference type="ARBA" id="ARBA00011073"/>
    </source>
</evidence>
<dbReference type="KEGG" id="gni:GNIT_3572"/>
<dbReference type="InterPro" id="IPR000209">
    <property type="entry name" value="Peptidase_S8/S53_dom"/>
</dbReference>
<dbReference type="InterPro" id="IPR022398">
    <property type="entry name" value="Peptidase_S8_His-AS"/>
</dbReference>
<dbReference type="InterPro" id="IPR036852">
    <property type="entry name" value="Peptidase_S8/S53_dom_sf"/>
</dbReference>
<dbReference type="PANTHER" id="PTHR43806:SF65">
    <property type="entry name" value="SERINE PROTEASE APRX"/>
    <property type="match status" value="1"/>
</dbReference>
<dbReference type="InterPro" id="IPR023828">
    <property type="entry name" value="Peptidase_S8_Ser-AS"/>
</dbReference>
<dbReference type="STRING" id="1085623.GNIT_3572"/>
<keyword evidence="3 6" id="KW-0378">Hydrolase</keyword>
<dbReference type="PROSITE" id="PS00138">
    <property type="entry name" value="SUBTILASE_SER"/>
    <property type="match status" value="1"/>
</dbReference>
<dbReference type="GO" id="GO:0004252">
    <property type="term" value="F:serine-type endopeptidase activity"/>
    <property type="evidence" value="ECO:0007669"/>
    <property type="project" value="UniProtKB-UniRule"/>
</dbReference>
<feature type="active site" description="Charge relay system" evidence="5 6">
    <location>
        <position position="205"/>
    </location>
</feature>
<protein>
    <recommendedName>
        <fullName evidence="14">Peptidase S8/S53 domain-containing protein</fullName>
    </recommendedName>
</protein>
<feature type="chain" id="PRO_5003467989" description="Peptidase S8/S53 domain-containing protein" evidence="9">
    <location>
        <begin position="29"/>
        <end position="1314"/>
    </location>
</feature>
<dbReference type="PROSITE" id="PS51892">
    <property type="entry name" value="SUBTILASE"/>
    <property type="match status" value="1"/>
</dbReference>
<dbReference type="InterPro" id="IPR050131">
    <property type="entry name" value="Peptidase_S8_subtilisin-like"/>
</dbReference>
<proteinExistence type="inferred from homology"/>
<feature type="active site" description="Charge relay system" evidence="5 6">
    <location>
        <position position="414"/>
    </location>
</feature>
<evidence type="ECO:0000256" key="2">
    <source>
        <dbReference type="ARBA" id="ARBA00022670"/>
    </source>
</evidence>
<name>G4QNV8_GLANF</name>
<dbReference type="CDD" id="cd07474">
    <property type="entry name" value="Peptidases_S8_subtilisin_Vpr-like"/>
    <property type="match status" value="1"/>
</dbReference>
<dbReference type="SUPFAM" id="SSF103647">
    <property type="entry name" value="TSP type-3 repeat"/>
    <property type="match status" value="2"/>
</dbReference>
<evidence type="ECO:0008006" key="14">
    <source>
        <dbReference type="Google" id="ProtNLM"/>
    </source>
</evidence>
<evidence type="ECO:0000256" key="3">
    <source>
        <dbReference type="ARBA" id="ARBA00022801"/>
    </source>
</evidence>
<feature type="compositionally biased region" description="Polar residues" evidence="8">
    <location>
        <begin position="371"/>
        <end position="380"/>
    </location>
</feature>
<evidence type="ECO:0000256" key="4">
    <source>
        <dbReference type="ARBA" id="ARBA00022825"/>
    </source>
</evidence>
<dbReference type="Pfam" id="PF00082">
    <property type="entry name" value="Peptidase_S8"/>
    <property type="match status" value="1"/>
</dbReference>
<evidence type="ECO:0000313" key="13">
    <source>
        <dbReference type="Proteomes" id="UP000009282"/>
    </source>
</evidence>
<dbReference type="EMBL" id="CP003060">
    <property type="protein sequence ID" value="AEP31666.1"/>
    <property type="molecule type" value="Genomic_DNA"/>
</dbReference>
<dbReference type="PROSITE" id="PS00136">
    <property type="entry name" value="SUBTILASE_ASP"/>
    <property type="match status" value="1"/>
</dbReference>
<dbReference type="InterPro" id="IPR015500">
    <property type="entry name" value="Peptidase_S8_subtilisin-rel"/>
</dbReference>
<dbReference type="GO" id="GO:0005509">
    <property type="term" value="F:calcium ion binding"/>
    <property type="evidence" value="ECO:0007669"/>
    <property type="project" value="InterPro"/>
</dbReference>
<keyword evidence="2 6" id="KW-0645">Protease</keyword>
<dbReference type="InterPro" id="IPR034213">
    <property type="entry name" value="S8_Vpr-like"/>
</dbReference>
<keyword evidence="9" id="KW-0732">Signal</keyword>
<accession>G4QNV8</accession>
<feature type="signal peptide" evidence="9">
    <location>
        <begin position="1"/>
        <end position="28"/>
    </location>
</feature>
<dbReference type="Proteomes" id="UP000009282">
    <property type="component" value="Chromosome"/>
</dbReference>
<dbReference type="Gene3D" id="4.10.1080.10">
    <property type="entry name" value="TSP type-3 repeat"/>
    <property type="match status" value="2"/>
</dbReference>
<keyword evidence="13" id="KW-1185">Reference proteome</keyword>
<comment type="similarity">
    <text evidence="1 6 7">Belongs to the peptidase S8 family.</text>
</comment>
<feature type="compositionally biased region" description="Acidic residues" evidence="8">
    <location>
        <begin position="1149"/>
        <end position="1176"/>
    </location>
</feature>
<feature type="region of interest" description="Disordered" evidence="8">
    <location>
        <begin position="371"/>
        <end position="398"/>
    </location>
</feature>
<dbReference type="RefSeq" id="WP_014110537.1">
    <property type="nucleotide sequence ID" value="NC_016041.1"/>
</dbReference>
<feature type="domain" description="Inhibitor I9" evidence="11">
    <location>
        <begin position="68"/>
        <end position="168"/>
    </location>
</feature>
<evidence type="ECO:0000256" key="5">
    <source>
        <dbReference type="PIRSR" id="PIRSR615500-1"/>
    </source>
</evidence>
<reference evidence="12 13" key="1">
    <citation type="journal article" date="2011" name="J. Bacteriol.">
        <title>Complete genome sequence of seawater bacterium Glaciecola nitratireducens FR1064T.</title>
        <authorList>
            <person name="Bian F."/>
            <person name="Qin Q.L."/>
            <person name="Xie B.B."/>
            <person name="Shu Y.L."/>
            <person name="Zhang X.Y."/>
            <person name="Yu Y."/>
            <person name="Chen B."/>
            <person name="Chen X.L."/>
            <person name="Zhou B.C."/>
            <person name="Zhang Y.Z."/>
        </authorList>
    </citation>
    <scope>NUCLEOTIDE SEQUENCE [LARGE SCALE GENOMIC DNA]</scope>
    <source>
        <strain evidence="13">JCM 12485 / KCTC 12276 / FR1064</strain>
    </source>
</reference>
<dbReference type="Gene3D" id="3.40.50.200">
    <property type="entry name" value="Peptidase S8/S53 domain"/>
    <property type="match status" value="1"/>
</dbReference>
<evidence type="ECO:0000313" key="12">
    <source>
        <dbReference type="EMBL" id="AEP31666.1"/>
    </source>
</evidence>
<dbReference type="Pfam" id="PF05922">
    <property type="entry name" value="Inhibitor_I9"/>
    <property type="match status" value="1"/>
</dbReference>
<evidence type="ECO:0000256" key="7">
    <source>
        <dbReference type="RuleBase" id="RU003355"/>
    </source>
</evidence>
<evidence type="ECO:0000259" key="11">
    <source>
        <dbReference type="Pfam" id="PF05922"/>
    </source>
</evidence>
<dbReference type="InterPro" id="IPR028974">
    <property type="entry name" value="TSP_type-3_rpt"/>
</dbReference>
<dbReference type="SUPFAM" id="SSF52743">
    <property type="entry name" value="Subtilisin-like"/>
    <property type="match status" value="1"/>
</dbReference>
<sequence length="1314" mass="141800">MIVFSRPLRRGLILTALLQFCFSSFANADSTISEKTLPSVSDDTLTVTTTRSDGLSTVKYYPAGPQRYIVELTSPGLIEQQQLLAAENPSVNRLNTRLSAELRNYQSALQQEHQTLLSYIGTINQKILPTYQFTHTINAIVVEASPNEVDKIRSLPNVKRVVADQVMSRQLSESVSLVRANDAWLRLDNAGATLTGNGIVVAVLDTGIDYTHSALGGCFGEGCKVIAGYDFHYDDDDPMDIDGHGTHVAGIVAGNSESLRGVAPDAKLHAYKVLGDEGFGYTSNILAGIERAIDPDQNADTEDRVDVINMSLGGNGNAEGPLSQAVDRATQAGIVVVVSAGNNGNFNDIANLSPSSARTAITVASSTKSDQLSSFSSKGDSQADAPLKPELSAPGDDIFSASPGENIISLSGTSMAAPHVAGAAAILLQQFPELTAAEVKQRLMASARDIGFLPHAQGAGRLDIIDALDVSLASAEGIVDFGNITQQTGSYQSDLSLTLHNLSNQPVVLAVDSEQTFPNGVLIEVPETISIAARAKVSVQVSLIIDEVGSLDASTLDNLTFVDSLLFESGESRLRVPVTFQKAFEIQFEHNANSDTQFNIYGENSFYRRVSVRAGETAIVKIPTGEKTLLIDYGWIRFSDIGMPNPVESAMLIGQALERFTVNGNDTYRADISQLQFVFGVGQVLDDNGTELAQDDYENPTSAFELAFDDRLFSSNTAGGNTNKYYAFNTIPSDTTLQVGTLVTRSLEGGGAAIYNPFKQYQGGLTESVFINLNMQQRANYEHFASEPLKTKVDQLKITLQGPNSGGFTDTIDDVVYAKLYIPDEDARQGKIELSFRQKTTEDPYEGKLVASAELFTINQQGLFERDGLNRRTLQREATESLYLDGQGTYWHHPLSIENSVLKNLWDWSWAWNFDFPMLRDAVGNTYGDGLDLELEWLCDGQSVAIERYLRTNEYPLPESCTAPVGKLTFPTVLNNQTHRSTLTFEVETSGYQKIETIRDLGIMIDNTLLAKSAINQLQSLLAIEVNSEIIEDVAAEIRLGDDPSWYPLAVADIWYGESIILFDLPMLFGEHIASLRITTQSGTVQTLDHFTTLGSEAGGGNDVDGDGIANEQDDDNDNDGFIDNSDAFPLNPAEWLDTDADGLGNNADNDDDNDGVADGDDAFPLDAAESVDTDNDGIGNNSDTDDDNDGVADNNDAFPLDPTESLDTDSDGIGNNADSDDDNDGTADVNDAFPLDSTEQVDTDGDGIGNNADSDDDNDGVPDNSDAFPLDPSRSTPTATQQGSNGGGGGGSLSPYMLLLICLAWRRRAQKSR</sequence>
<feature type="compositionally biased region" description="Acidic residues" evidence="8">
    <location>
        <begin position="1112"/>
        <end position="1121"/>
    </location>
</feature>
<feature type="region of interest" description="Disordered" evidence="8">
    <location>
        <begin position="1092"/>
        <end position="1293"/>
    </location>
</feature>
<feature type="domain" description="Peptidase S8/S53" evidence="10">
    <location>
        <begin position="196"/>
        <end position="460"/>
    </location>
</feature>
<dbReference type="eggNOG" id="COG5183">
    <property type="taxonomic scope" value="Bacteria"/>
</dbReference>
<dbReference type="OrthoDB" id="9790784at2"/>
<gene>
    <name evidence="12" type="ordered locus">GNIT_3572</name>
</gene>
<organism evidence="12 13">
    <name type="scientific">Glaciecola nitratireducens (strain JCM 12485 / KCTC 12276 / FR1064)</name>
    <dbReference type="NCBI Taxonomy" id="1085623"/>
    <lineage>
        <taxon>Bacteria</taxon>
        <taxon>Pseudomonadati</taxon>
        <taxon>Pseudomonadota</taxon>
        <taxon>Gammaproteobacteria</taxon>
        <taxon>Alteromonadales</taxon>
        <taxon>Alteromonadaceae</taxon>
        <taxon>Brumicola</taxon>
    </lineage>
</organism>
<dbReference type="InterPro" id="IPR010259">
    <property type="entry name" value="S8pro/Inhibitor_I9"/>
</dbReference>
<evidence type="ECO:0000256" key="8">
    <source>
        <dbReference type="SAM" id="MobiDB-lite"/>
    </source>
</evidence>
<feature type="compositionally biased region" description="Polar residues" evidence="8">
    <location>
        <begin position="1274"/>
        <end position="1283"/>
    </location>
</feature>
<keyword evidence="4 6" id="KW-0720">Serine protease</keyword>
<evidence type="ECO:0000256" key="9">
    <source>
        <dbReference type="SAM" id="SignalP"/>
    </source>
</evidence>
<dbReference type="PRINTS" id="PR00723">
    <property type="entry name" value="SUBTILISIN"/>
</dbReference>
<evidence type="ECO:0000256" key="6">
    <source>
        <dbReference type="PROSITE-ProRule" id="PRU01240"/>
    </source>
</evidence>
<evidence type="ECO:0000259" key="10">
    <source>
        <dbReference type="Pfam" id="PF00082"/>
    </source>
</evidence>
<dbReference type="GO" id="GO:0006508">
    <property type="term" value="P:proteolysis"/>
    <property type="evidence" value="ECO:0007669"/>
    <property type="project" value="UniProtKB-KW"/>
</dbReference>
<feature type="active site" description="Charge relay system" evidence="5 6">
    <location>
        <position position="244"/>
    </location>
</feature>
<dbReference type="InterPro" id="IPR023827">
    <property type="entry name" value="Peptidase_S8_Asp-AS"/>
</dbReference>
<dbReference type="HOGENOM" id="CLU_260414_0_0_6"/>
<dbReference type="eggNOG" id="COG1404">
    <property type="taxonomic scope" value="Bacteria"/>
</dbReference>
<dbReference type="PROSITE" id="PS00137">
    <property type="entry name" value="SUBTILASE_HIS"/>
    <property type="match status" value="1"/>
</dbReference>